<evidence type="ECO:0000256" key="1">
    <source>
        <dbReference type="SAM" id="MobiDB-lite"/>
    </source>
</evidence>
<keyword evidence="3" id="KW-0378">Hydrolase</keyword>
<organism evidence="3">
    <name type="scientific">uncultured Pleomorphomonas sp</name>
    <dbReference type="NCBI Taxonomy" id="442121"/>
    <lineage>
        <taxon>Bacteria</taxon>
        <taxon>Pseudomonadati</taxon>
        <taxon>Pseudomonadota</taxon>
        <taxon>Alphaproteobacteria</taxon>
        <taxon>Hyphomicrobiales</taxon>
        <taxon>Pleomorphomonadaceae</taxon>
        <taxon>Pleomorphomonas</taxon>
        <taxon>environmental samples</taxon>
    </lineage>
</organism>
<dbReference type="EMBL" id="FMJD01000008">
    <property type="protein sequence ID" value="SCM76391.1"/>
    <property type="molecule type" value="Genomic_DNA"/>
</dbReference>
<dbReference type="EC" id="3.5.2.14" evidence="3"/>
<proteinExistence type="predicted"/>
<dbReference type="InterPro" id="IPR045079">
    <property type="entry name" value="Oxoprolinase-like"/>
</dbReference>
<gene>
    <name evidence="3" type="ORF">KL86PLE_40196</name>
</gene>
<accession>A0A212LFR0</accession>
<dbReference type="Pfam" id="PF02538">
    <property type="entry name" value="Hydantoinase_B"/>
    <property type="match status" value="1"/>
</dbReference>
<dbReference type="PANTHER" id="PTHR11365:SF23">
    <property type="entry name" value="HYPOTHETICAL 5-OXOPROLINASE (EUROFUNG)-RELATED"/>
    <property type="match status" value="1"/>
</dbReference>
<dbReference type="RefSeq" id="WP_288196581.1">
    <property type="nucleotide sequence ID" value="NZ_LT608334.1"/>
</dbReference>
<protein>
    <submittedName>
        <fullName evidence="3">N-methylhydantoinase B</fullName>
        <ecNumber evidence="3">3.5.2.14</ecNumber>
    </submittedName>
</protein>
<dbReference type="GO" id="GO:0047423">
    <property type="term" value="F:N-methylhydantoinase (ATP-hydrolyzing) activity"/>
    <property type="evidence" value="ECO:0007669"/>
    <property type="project" value="UniProtKB-EC"/>
</dbReference>
<feature type="region of interest" description="Disordered" evidence="1">
    <location>
        <begin position="488"/>
        <end position="508"/>
    </location>
</feature>
<dbReference type="GO" id="GO:0005829">
    <property type="term" value="C:cytosol"/>
    <property type="evidence" value="ECO:0007669"/>
    <property type="project" value="TreeGrafter"/>
</dbReference>
<evidence type="ECO:0000313" key="3">
    <source>
        <dbReference type="EMBL" id="SCM76391.1"/>
    </source>
</evidence>
<evidence type="ECO:0000259" key="2">
    <source>
        <dbReference type="Pfam" id="PF02538"/>
    </source>
</evidence>
<dbReference type="GO" id="GO:0006749">
    <property type="term" value="P:glutathione metabolic process"/>
    <property type="evidence" value="ECO:0007669"/>
    <property type="project" value="TreeGrafter"/>
</dbReference>
<dbReference type="PANTHER" id="PTHR11365">
    <property type="entry name" value="5-OXOPROLINASE RELATED"/>
    <property type="match status" value="1"/>
</dbReference>
<feature type="domain" description="Hydantoinase B/oxoprolinase" evidence="2">
    <location>
        <begin position="16"/>
        <end position="541"/>
    </location>
</feature>
<sequence length="676" mass="73152">MSQSRPYSAVDGKAGLAILSNRFQAVVDEMAQALFRTAHTVFVKETQDYGAALVSLKGEVFAAPRRSGVLMMIGMPMDDAIAAISHDVREGDVFISNDPEATRGMCTHLSDVFLWKPVFHEGELVCYAWSFIHMTDVGGRTAGSIAPSSYEVYQEGIRIPPQKLFREGVLDEVFLDTFLINTRTPEQNWGDMKACLAALNTAERRVRELIGRYGRDRIMRGIDEVLDYAEAQARRVIEHVPDGTYRFSDFIEADMVGLGLIRINLAMTIAGDGMLLDFAGTAPQVRAALNLPTYGKDGHWMLITGLVNWLCTQEPEIAYNAGIVRPMKVKIPKGSILNPEPGAAYGARYSTSHKVCDVTIGALAQAVPEELPATDSGQGSILLVSVPDFSTGRSKVSVIQPIVGGSGARPTADGVDGTMVILNFLRNVPTEMIEREMPAIVIRRYGLREDSGGAGRWRGGTGTIIEFETRSPYTTITSRAMERYIFPPAGRRGAEPGTTGFTTLNPGTGRERDIGKIDILELGPGDVLRIGTQGGGGFGDPLAREPRLVRDDLLNGFISGKTANDVYGVVLDATGEVDEAATARRRREIAAGRGWTVPPEFTFGPAREAYHARWPAGLHDAIAAATEGLPGLKRQLLHGLISERVKRRLDEGTVPDAAAVAAIADEVLHLAGGRHG</sequence>
<dbReference type="InterPro" id="IPR003692">
    <property type="entry name" value="Hydantoinase_B"/>
</dbReference>
<name>A0A212LFR0_9HYPH</name>
<dbReference type="GO" id="GO:0017168">
    <property type="term" value="F:5-oxoprolinase (ATP-hydrolyzing) activity"/>
    <property type="evidence" value="ECO:0007669"/>
    <property type="project" value="TreeGrafter"/>
</dbReference>
<dbReference type="AlphaFoldDB" id="A0A212LFR0"/>
<reference evidence="3" key="1">
    <citation type="submission" date="2016-08" db="EMBL/GenBank/DDBJ databases">
        <authorList>
            <person name="Seilhamer J.J."/>
        </authorList>
    </citation>
    <scope>NUCLEOTIDE SEQUENCE</scope>
    <source>
        <strain evidence="3">86</strain>
    </source>
</reference>